<keyword evidence="2 5" id="KW-0812">Transmembrane</keyword>
<reference evidence="7" key="2">
    <citation type="submission" date="2025-08" db="UniProtKB">
        <authorList>
            <consortium name="Ensembl"/>
        </authorList>
    </citation>
    <scope>IDENTIFICATION</scope>
</reference>
<proteinExistence type="predicted"/>
<dbReference type="GeneTree" id="ENSGT00940000162142"/>
<evidence type="ECO:0000256" key="4">
    <source>
        <dbReference type="ARBA" id="ARBA00023136"/>
    </source>
</evidence>
<feature type="transmembrane region" description="Helical" evidence="5">
    <location>
        <begin position="106"/>
        <end position="124"/>
    </location>
</feature>
<dbReference type="Proteomes" id="UP000314982">
    <property type="component" value="Unassembled WGS sequence"/>
</dbReference>
<dbReference type="InterPro" id="IPR006694">
    <property type="entry name" value="Fatty_acid_hydroxylase"/>
</dbReference>
<dbReference type="Ensembl" id="ENSHHUT00000041120.1">
    <property type="protein sequence ID" value="ENSHHUP00000039576.1"/>
    <property type="gene ID" value="ENSHHUG00000024563.1"/>
</dbReference>
<feature type="transmembrane region" description="Helical" evidence="5">
    <location>
        <begin position="35"/>
        <end position="58"/>
    </location>
</feature>
<evidence type="ECO:0000313" key="8">
    <source>
        <dbReference type="Proteomes" id="UP000314982"/>
    </source>
</evidence>
<evidence type="ECO:0000256" key="5">
    <source>
        <dbReference type="SAM" id="Phobius"/>
    </source>
</evidence>
<name>A0A4W5ML42_9TELE</name>
<feature type="transmembrane region" description="Helical" evidence="5">
    <location>
        <begin position="70"/>
        <end position="94"/>
    </location>
</feature>
<keyword evidence="3 5" id="KW-1133">Transmembrane helix</keyword>
<evidence type="ECO:0000259" key="6">
    <source>
        <dbReference type="Pfam" id="PF04116"/>
    </source>
</evidence>
<dbReference type="GO" id="GO:0008610">
    <property type="term" value="P:lipid biosynthetic process"/>
    <property type="evidence" value="ECO:0007669"/>
    <property type="project" value="InterPro"/>
</dbReference>
<dbReference type="AlphaFoldDB" id="A0A4W5ML42"/>
<evidence type="ECO:0000256" key="2">
    <source>
        <dbReference type="ARBA" id="ARBA00022692"/>
    </source>
</evidence>
<keyword evidence="4 5" id="KW-0472">Membrane</keyword>
<feature type="domain" description="Fatty acid hydroxylase" evidence="6">
    <location>
        <begin position="79"/>
        <end position="177"/>
    </location>
</feature>
<dbReference type="GO" id="GO:0016020">
    <property type="term" value="C:membrane"/>
    <property type="evidence" value="ECO:0007669"/>
    <property type="project" value="UniProtKB-SubCell"/>
</dbReference>
<protein>
    <submittedName>
        <fullName evidence="7">Cholesterol 25-hydroxylase</fullName>
    </submittedName>
</protein>
<organism evidence="7 8">
    <name type="scientific">Hucho hucho</name>
    <name type="common">huchen</name>
    <dbReference type="NCBI Taxonomy" id="62062"/>
    <lineage>
        <taxon>Eukaryota</taxon>
        <taxon>Metazoa</taxon>
        <taxon>Chordata</taxon>
        <taxon>Craniata</taxon>
        <taxon>Vertebrata</taxon>
        <taxon>Euteleostomi</taxon>
        <taxon>Actinopterygii</taxon>
        <taxon>Neopterygii</taxon>
        <taxon>Teleostei</taxon>
        <taxon>Protacanthopterygii</taxon>
        <taxon>Salmoniformes</taxon>
        <taxon>Salmonidae</taxon>
        <taxon>Salmoninae</taxon>
        <taxon>Hucho</taxon>
    </lineage>
</organism>
<dbReference type="STRING" id="62062.ENSHHUP00000039576"/>
<dbReference type="Pfam" id="PF04116">
    <property type="entry name" value="FA_hydroxylase"/>
    <property type="match status" value="1"/>
</dbReference>
<keyword evidence="8" id="KW-1185">Reference proteome</keyword>
<evidence type="ECO:0000256" key="1">
    <source>
        <dbReference type="ARBA" id="ARBA00004370"/>
    </source>
</evidence>
<dbReference type="InterPro" id="IPR050307">
    <property type="entry name" value="Sterol_Desaturase_Related"/>
</dbReference>
<evidence type="ECO:0000313" key="7">
    <source>
        <dbReference type="Ensembl" id="ENSHHUP00000039576.1"/>
    </source>
</evidence>
<reference evidence="8" key="1">
    <citation type="submission" date="2018-06" db="EMBL/GenBank/DDBJ databases">
        <title>Genome assembly of Danube salmon.</title>
        <authorList>
            <person name="Macqueen D.J."/>
            <person name="Gundappa M.K."/>
        </authorList>
    </citation>
    <scope>NUCLEOTIDE SEQUENCE [LARGE SCALE GENOMIC DNA]</scope>
</reference>
<comment type="subcellular location">
    <subcellularLocation>
        <location evidence="1">Membrane</location>
    </subcellularLocation>
</comment>
<sequence length="183" mass="22138">HWNVNRRQMSRMEIESTQQLWDFILGYNAWLRSPFFPVLFSLIVYLTFCLPFVVLDLLSPQKSHISWTMMWSCLVHSLYNHVVFLFPLTVLHWFWRPASFMPEVPWLYWTFHLQMLFYVLNSWLSVEDHSGNDLPWSTHRLVPFGLYGGAPHHDLHHLKFKSNYAPYFTHWDRVYGTLHKHSE</sequence>
<dbReference type="GO" id="GO:0005506">
    <property type="term" value="F:iron ion binding"/>
    <property type="evidence" value="ECO:0007669"/>
    <property type="project" value="InterPro"/>
</dbReference>
<reference evidence="7" key="3">
    <citation type="submission" date="2025-09" db="UniProtKB">
        <authorList>
            <consortium name="Ensembl"/>
        </authorList>
    </citation>
    <scope>IDENTIFICATION</scope>
</reference>
<dbReference type="GO" id="GO:0016491">
    <property type="term" value="F:oxidoreductase activity"/>
    <property type="evidence" value="ECO:0007669"/>
    <property type="project" value="InterPro"/>
</dbReference>
<evidence type="ECO:0000256" key="3">
    <source>
        <dbReference type="ARBA" id="ARBA00022989"/>
    </source>
</evidence>
<dbReference type="PANTHER" id="PTHR11863">
    <property type="entry name" value="STEROL DESATURASE"/>
    <property type="match status" value="1"/>
</dbReference>
<accession>A0A4W5ML42</accession>